<dbReference type="Pfam" id="PF07927">
    <property type="entry name" value="HicA_toxin"/>
    <property type="match status" value="1"/>
</dbReference>
<evidence type="ECO:0000256" key="4">
    <source>
        <dbReference type="ARBA" id="ARBA00022759"/>
    </source>
</evidence>
<evidence type="ECO:0000313" key="8">
    <source>
        <dbReference type="EMBL" id="WNZ25583.1"/>
    </source>
</evidence>
<dbReference type="EMBL" id="CP053586">
    <property type="protein sequence ID" value="WNZ25583.1"/>
    <property type="molecule type" value="Genomic_DNA"/>
</dbReference>
<evidence type="ECO:0000256" key="7">
    <source>
        <dbReference type="ARBA" id="ARBA00023016"/>
    </source>
</evidence>
<sequence>MKVREVIKLLEEDGWYQVRMRGSHRQFHHLSKPGTVTVSGKSSVDIPPGTLNSILKQAGLK</sequence>
<accession>A0AA96WHG4</accession>
<keyword evidence="4" id="KW-0255">Endonuclease</keyword>
<evidence type="ECO:0000256" key="3">
    <source>
        <dbReference type="ARBA" id="ARBA00022722"/>
    </source>
</evidence>
<gene>
    <name evidence="8" type="ORF">HJG54_23905</name>
</gene>
<proteinExistence type="inferred from homology"/>
<dbReference type="PANTHER" id="PTHR34873:SF3">
    <property type="entry name" value="ADDICTION MODULE TOXIN, HICA FAMILY"/>
    <property type="match status" value="1"/>
</dbReference>
<dbReference type="RefSeq" id="WP_316431738.1">
    <property type="nucleotide sequence ID" value="NZ_CP053586.1"/>
</dbReference>
<keyword evidence="6" id="KW-0694">RNA-binding</keyword>
<keyword evidence="3" id="KW-0540">Nuclease</keyword>
<dbReference type="GO" id="GO:0003729">
    <property type="term" value="F:mRNA binding"/>
    <property type="evidence" value="ECO:0007669"/>
    <property type="project" value="InterPro"/>
</dbReference>
<name>A0AA96WHG4_9CYAN</name>
<dbReference type="InterPro" id="IPR038570">
    <property type="entry name" value="HicA_sf"/>
</dbReference>
<dbReference type="AlphaFoldDB" id="A0AA96WHG4"/>
<evidence type="ECO:0000256" key="2">
    <source>
        <dbReference type="ARBA" id="ARBA00022649"/>
    </source>
</evidence>
<organism evidence="8">
    <name type="scientific">Leptolyngbya sp. NK1-12</name>
    <dbReference type="NCBI Taxonomy" id="2547451"/>
    <lineage>
        <taxon>Bacteria</taxon>
        <taxon>Bacillati</taxon>
        <taxon>Cyanobacteriota</taxon>
        <taxon>Cyanophyceae</taxon>
        <taxon>Leptolyngbyales</taxon>
        <taxon>Leptolyngbyaceae</taxon>
        <taxon>Leptolyngbya group</taxon>
        <taxon>Leptolyngbya</taxon>
    </lineage>
</organism>
<evidence type="ECO:0000256" key="1">
    <source>
        <dbReference type="ARBA" id="ARBA00006620"/>
    </source>
</evidence>
<dbReference type="PANTHER" id="PTHR34873">
    <property type="entry name" value="SSR1766 PROTEIN"/>
    <property type="match status" value="1"/>
</dbReference>
<evidence type="ECO:0000256" key="5">
    <source>
        <dbReference type="ARBA" id="ARBA00022801"/>
    </source>
</evidence>
<reference evidence="8" key="1">
    <citation type="submission" date="2020-05" db="EMBL/GenBank/DDBJ databases">
        <authorList>
            <person name="Zhu T."/>
            <person name="Keshari N."/>
            <person name="Lu X."/>
        </authorList>
    </citation>
    <scope>NUCLEOTIDE SEQUENCE</scope>
    <source>
        <strain evidence="8">NK1-12</strain>
    </source>
</reference>
<keyword evidence="2" id="KW-1277">Toxin-antitoxin system</keyword>
<dbReference type="Gene3D" id="3.30.920.30">
    <property type="entry name" value="Hypothetical protein"/>
    <property type="match status" value="1"/>
</dbReference>
<keyword evidence="7" id="KW-0346">Stress response</keyword>
<protein>
    <submittedName>
        <fullName evidence="8">Type II toxin-antitoxin system HicA family toxin</fullName>
    </submittedName>
</protein>
<dbReference type="GO" id="GO:0016787">
    <property type="term" value="F:hydrolase activity"/>
    <property type="evidence" value="ECO:0007669"/>
    <property type="project" value="UniProtKB-KW"/>
</dbReference>
<keyword evidence="5" id="KW-0378">Hydrolase</keyword>
<comment type="similarity">
    <text evidence="1">Belongs to the HicA mRNA interferase family.</text>
</comment>
<dbReference type="InterPro" id="IPR012933">
    <property type="entry name" value="HicA_mRNA_interferase"/>
</dbReference>
<evidence type="ECO:0000256" key="6">
    <source>
        <dbReference type="ARBA" id="ARBA00022884"/>
    </source>
</evidence>
<dbReference type="SUPFAM" id="SSF54786">
    <property type="entry name" value="YcfA/nrd intein domain"/>
    <property type="match status" value="1"/>
</dbReference>
<dbReference type="GO" id="GO:0004519">
    <property type="term" value="F:endonuclease activity"/>
    <property type="evidence" value="ECO:0007669"/>
    <property type="project" value="UniProtKB-KW"/>
</dbReference>